<dbReference type="STRING" id="43989.cce_0218"/>
<evidence type="ECO:0000313" key="1">
    <source>
        <dbReference type="EMBL" id="ACB49569.1"/>
    </source>
</evidence>
<dbReference type="AlphaFoldDB" id="B1X068"/>
<protein>
    <recommendedName>
        <fullName evidence="3">Transposase</fullName>
    </recommendedName>
</protein>
<proteinExistence type="predicted"/>
<name>B1X068_CROS5</name>
<organism evidence="1 2">
    <name type="scientific">Crocosphaera subtropica (strain ATCC 51142 / BH68)</name>
    <name type="common">Cyanothece sp. (strain ATCC 51142)</name>
    <dbReference type="NCBI Taxonomy" id="43989"/>
    <lineage>
        <taxon>Bacteria</taxon>
        <taxon>Bacillati</taxon>
        <taxon>Cyanobacteriota</taxon>
        <taxon>Cyanophyceae</taxon>
        <taxon>Oscillatoriophycideae</taxon>
        <taxon>Chroococcales</taxon>
        <taxon>Aphanothecaceae</taxon>
        <taxon>Crocosphaera</taxon>
        <taxon>Crocosphaera subtropica</taxon>
    </lineage>
</organism>
<accession>B1X068</accession>
<evidence type="ECO:0008006" key="3">
    <source>
        <dbReference type="Google" id="ProtNLM"/>
    </source>
</evidence>
<gene>
    <name evidence="1" type="ordered locus">cce_0218</name>
</gene>
<evidence type="ECO:0000313" key="2">
    <source>
        <dbReference type="Proteomes" id="UP000001203"/>
    </source>
</evidence>
<dbReference type="EMBL" id="CP000806">
    <property type="protein sequence ID" value="ACB49569.1"/>
    <property type="molecule type" value="Genomic_DNA"/>
</dbReference>
<sequence length="35" mass="3974">MNIILGKCSQYWTTITVVLSLNLVVDIRIQPLEKA</sequence>
<dbReference type="HOGENOM" id="CLU_3364502_0_0_3"/>
<dbReference type="KEGG" id="cyt:cce_0218"/>
<dbReference type="Proteomes" id="UP000001203">
    <property type="component" value="Chromosome circular"/>
</dbReference>
<keyword evidence="2" id="KW-1185">Reference proteome</keyword>
<reference evidence="1 2" key="1">
    <citation type="journal article" date="2008" name="Proc. Natl. Acad. Sci. U.S.A.">
        <title>The genome of Cyanothece 51142, a unicellular diazotrophic cyanobacterium important in the marine nitrogen cycle.</title>
        <authorList>
            <person name="Welsh E.A."/>
            <person name="Liberton M."/>
            <person name="Stoeckel J."/>
            <person name="Loh T."/>
            <person name="Elvitigala T."/>
            <person name="Wang C."/>
            <person name="Wollam A."/>
            <person name="Fulton R.S."/>
            <person name="Clifton S.W."/>
            <person name="Jacobs J.M."/>
            <person name="Aurora R."/>
            <person name="Ghosh B.K."/>
            <person name="Sherman L.A."/>
            <person name="Smith R.D."/>
            <person name="Wilson R.K."/>
            <person name="Pakrasi H.B."/>
        </authorList>
    </citation>
    <scope>NUCLEOTIDE SEQUENCE [LARGE SCALE GENOMIC DNA]</scope>
    <source>
        <strain evidence="2">ATCC 51142 / BH68</strain>
    </source>
</reference>